<evidence type="ECO:0000313" key="1">
    <source>
        <dbReference type="EMBL" id="MBB3160781.1"/>
    </source>
</evidence>
<proteinExistence type="predicted"/>
<dbReference type="EMBL" id="JACHXX010000001">
    <property type="protein sequence ID" value="MBB3160781.1"/>
    <property type="molecule type" value="Genomic_DNA"/>
</dbReference>
<gene>
    <name evidence="1" type="ORF">FHS25_001213</name>
</gene>
<sequence length="70" mass="7895">MARIRKIAARFDYSAFFSKAPVSCRHSLRRAASSPAPLSDGVTLPFRDNATKRMMLANMLIDEALRRIAR</sequence>
<comment type="caution">
    <text evidence="1">The sequence shown here is derived from an EMBL/GenBank/DDBJ whole genome shotgun (WGS) entry which is preliminary data.</text>
</comment>
<dbReference type="Proteomes" id="UP000542811">
    <property type="component" value="Unassembled WGS sequence"/>
</dbReference>
<name>A0ABR6G3D2_9HYPH</name>
<dbReference type="RefSeq" id="WP_077979005.1">
    <property type="nucleotide sequence ID" value="NZ_JAAXRU010000003.1"/>
</dbReference>
<keyword evidence="2" id="KW-1185">Reference proteome</keyword>
<accession>A0ABR6G3D2</accession>
<protein>
    <submittedName>
        <fullName evidence="1">Uncharacterized protein</fullName>
    </submittedName>
</protein>
<reference evidence="1 2" key="1">
    <citation type="submission" date="2020-08" db="EMBL/GenBank/DDBJ databases">
        <title>Genomic Encyclopedia of Type Strains, Phase III (KMG-III): the genomes of soil and plant-associated and newly described type strains.</title>
        <authorList>
            <person name="Whitman W."/>
        </authorList>
    </citation>
    <scope>NUCLEOTIDE SEQUENCE [LARGE SCALE GENOMIC DNA]</scope>
    <source>
        <strain evidence="1 2">CECT 8280</strain>
    </source>
</reference>
<organism evidence="1 2">
    <name type="scientific">Rhizobium laguerreae</name>
    <dbReference type="NCBI Taxonomy" id="1076926"/>
    <lineage>
        <taxon>Bacteria</taxon>
        <taxon>Pseudomonadati</taxon>
        <taxon>Pseudomonadota</taxon>
        <taxon>Alphaproteobacteria</taxon>
        <taxon>Hyphomicrobiales</taxon>
        <taxon>Rhizobiaceae</taxon>
        <taxon>Rhizobium/Agrobacterium group</taxon>
        <taxon>Rhizobium</taxon>
    </lineage>
</organism>
<evidence type="ECO:0000313" key="2">
    <source>
        <dbReference type="Proteomes" id="UP000542811"/>
    </source>
</evidence>